<dbReference type="EMBL" id="JAAAIN010003862">
    <property type="protein sequence ID" value="KAG0283699.1"/>
    <property type="molecule type" value="Genomic_DNA"/>
</dbReference>
<proteinExistence type="predicted"/>
<gene>
    <name evidence="2" type="ORF">BGZ97_008443</name>
</gene>
<dbReference type="OrthoDB" id="2447285at2759"/>
<name>A0A9P6QRX2_9FUNG</name>
<feature type="compositionally biased region" description="Low complexity" evidence="1">
    <location>
        <begin position="78"/>
        <end position="100"/>
    </location>
</feature>
<evidence type="ECO:0000313" key="2">
    <source>
        <dbReference type="EMBL" id="KAG0283699.1"/>
    </source>
</evidence>
<reference evidence="2" key="1">
    <citation type="journal article" date="2020" name="Fungal Divers.">
        <title>Resolving the Mortierellaceae phylogeny through synthesis of multi-gene phylogenetics and phylogenomics.</title>
        <authorList>
            <person name="Vandepol N."/>
            <person name="Liber J."/>
            <person name="Desiro A."/>
            <person name="Na H."/>
            <person name="Kennedy M."/>
            <person name="Barry K."/>
            <person name="Grigoriev I.V."/>
            <person name="Miller A.N."/>
            <person name="O'Donnell K."/>
            <person name="Stajich J.E."/>
            <person name="Bonito G."/>
        </authorList>
    </citation>
    <scope>NUCLEOTIDE SEQUENCE</scope>
    <source>
        <strain evidence="2">NVP60</strain>
    </source>
</reference>
<feature type="region of interest" description="Disordered" evidence="1">
    <location>
        <begin position="1"/>
        <end position="112"/>
    </location>
</feature>
<protein>
    <submittedName>
        <fullName evidence="2">Uncharacterized protein</fullName>
    </submittedName>
</protein>
<dbReference type="Proteomes" id="UP000823405">
    <property type="component" value="Unassembled WGS sequence"/>
</dbReference>
<evidence type="ECO:0000313" key="3">
    <source>
        <dbReference type="Proteomes" id="UP000823405"/>
    </source>
</evidence>
<dbReference type="AlphaFoldDB" id="A0A9P6QRX2"/>
<comment type="caution">
    <text evidence="2">The sequence shown here is derived from an EMBL/GenBank/DDBJ whole genome shotgun (WGS) entry which is preliminary data.</text>
</comment>
<accession>A0A9P6QRX2</accession>
<sequence length="250" mass="27558">MTAQRPTHGTKRPGQRTRFDPELQSPPPQAPTQPANLTSSSQYHSAPDVWSVGDDSECDPDESVCLTQAPSLQEEAAHSLAPHSSSVSASTSVSVSAPTPCNTRQHPENSESVGQLEGQGAAVESVYLTQAPLTQVPVPPGNNSRSRAPTPVEMPTVPEAWVPPVLSQTSAVYLQQLQVLFTEIQAWSAKLRTCTSAQEHQHIYDVHQDLCRREQEIRYLLEARCTWEAQVAAYQQRMTDLSFVHNQNRR</sequence>
<organism evidence="2 3">
    <name type="scientific">Linnemannia gamsii</name>
    <dbReference type="NCBI Taxonomy" id="64522"/>
    <lineage>
        <taxon>Eukaryota</taxon>
        <taxon>Fungi</taxon>
        <taxon>Fungi incertae sedis</taxon>
        <taxon>Mucoromycota</taxon>
        <taxon>Mortierellomycotina</taxon>
        <taxon>Mortierellomycetes</taxon>
        <taxon>Mortierellales</taxon>
        <taxon>Mortierellaceae</taxon>
        <taxon>Linnemannia</taxon>
    </lineage>
</organism>
<evidence type="ECO:0000256" key="1">
    <source>
        <dbReference type="SAM" id="MobiDB-lite"/>
    </source>
</evidence>
<keyword evidence="3" id="KW-1185">Reference proteome</keyword>